<name>A0A8B8JCL9_PHODC</name>
<accession>A0A8B8JCL9</accession>
<reference evidence="3" key="1">
    <citation type="journal article" date="2019" name="Nat. Commun.">
        <title>Genome-wide association mapping of date palm fruit traits.</title>
        <authorList>
            <person name="Hazzouri K.M."/>
            <person name="Gros-Balthazard M."/>
            <person name="Flowers J.M."/>
            <person name="Copetti D."/>
            <person name="Lemansour A."/>
            <person name="Lebrun M."/>
            <person name="Masmoudi K."/>
            <person name="Ferrand S."/>
            <person name="Dhar M.I."/>
            <person name="Fresquez Z.A."/>
            <person name="Rosas U."/>
            <person name="Zhang J."/>
            <person name="Talag J."/>
            <person name="Lee S."/>
            <person name="Kudrna D."/>
            <person name="Powell R.F."/>
            <person name="Leitch I.J."/>
            <person name="Krueger R.R."/>
            <person name="Wing R.A."/>
            <person name="Amiri K.M.A."/>
            <person name="Purugganan M.D."/>
        </authorList>
    </citation>
    <scope>NUCLEOTIDE SEQUENCE [LARGE SCALE GENOMIC DNA]</scope>
    <source>
        <strain evidence="3">cv. Khalas</strain>
    </source>
</reference>
<proteinExistence type="predicted"/>
<keyword evidence="1" id="KW-0862">Zinc</keyword>
<dbReference type="OrthoDB" id="1886636at2759"/>
<dbReference type="KEGG" id="pda:103720796"/>
<dbReference type="RefSeq" id="XP_026665894.2">
    <property type="nucleotide sequence ID" value="XM_026810093.2"/>
</dbReference>
<reference evidence="4 5" key="2">
    <citation type="submission" date="2025-04" db="UniProtKB">
        <authorList>
            <consortium name="RefSeq"/>
        </authorList>
    </citation>
    <scope>IDENTIFICATION</scope>
    <source>
        <tissue evidence="4 5">Young leaves</tissue>
    </source>
</reference>
<evidence type="ECO:0000313" key="4">
    <source>
        <dbReference type="RefSeq" id="XP_026665892.2"/>
    </source>
</evidence>
<keyword evidence="1" id="KW-0479">Metal-binding</keyword>
<dbReference type="GeneID" id="103720796"/>
<dbReference type="InterPro" id="IPR007527">
    <property type="entry name" value="Znf_SWIM"/>
</dbReference>
<evidence type="ECO:0000313" key="3">
    <source>
        <dbReference type="Proteomes" id="UP000228380"/>
    </source>
</evidence>
<protein>
    <submittedName>
        <fullName evidence="4 5">Uncharacterized protein LOC103720796</fullName>
    </submittedName>
</protein>
<dbReference type="RefSeq" id="XP_026665892.2">
    <property type="nucleotide sequence ID" value="XM_026810091.2"/>
</dbReference>
<evidence type="ECO:0000313" key="5">
    <source>
        <dbReference type="RefSeq" id="XP_026665894.2"/>
    </source>
</evidence>
<feature type="domain" description="SWIM-type" evidence="2">
    <location>
        <begin position="287"/>
        <end position="321"/>
    </location>
</feature>
<dbReference type="AlphaFoldDB" id="A0A8B8JCL9"/>
<organism evidence="3 5">
    <name type="scientific">Phoenix dactylifera</name>
    <name type="common">Date palm</name>
    <dbReference type="NCBI Taxonomy" id="42345"/>
    <lineage>
        <taxon>Eukaryota</taxon>
        <taxon>Viridiplantae</taxon>
        <taxon>Streptophyta</taxon>
        <taxon>Embryophyta</taxon>
        <taxon>Tracheophyta</taxon>
        <taxon>Spermatophyta</taxon>
        <taxon>Magnoliopsida</taxon>
        <taxon>Liliopsida</taxon>
        <taxon>Arecaceae</taxon>
        <taxon>Coryphoideae</taxon>
        <taxon>Phoeniceae</taxon>
        <taxon>Phoenix</taxon>
    </lineage>
</organism>
<dbReference type="GO" id="GO:0008270">
    <property type="term" value="F:zinc ion binding"/>
    <property type="evidence" value="ECO:0007669"/>
    <property type="project" value="UniProtKB-KW"/>
</dbReference>
<evidence type="ECO:0000256" key="1">
    <source>
        <dbReference type="PROSITE-ProRule" id="PRU00325"/>
    </source>
</evidence>
<keyword evidence="3" id="KW-1185">Reference proteome</keyword>
<dbReference type="PANTHER" id="PTHR33977:SF4">
    <property type="entry name" value="SWIM-TYPE DOMAIN-CONTAINING PROTEIN"/>
    <property type="match status" value="1"/>
</dbReference>
<sequence length="337" mass="39525">MLRYGHNGCIALHSSFGSKKLRHPLHTSLVFDSCQNVIPVAWVINSSVDGPYIRNWMDALVERARARHHGWRPNSFLVDDPSLDVFIVRDTFQCRVFLCLWHVRRAWFKGLLKKCVNFDVQKEIFRLLGQILYCAKSGPYVMGTIEEFMQIFIDQREFMEYFKKRWLARIDMWIAAMRALPVSKQELHAVIESYHLKLKSKLLSDMHASSWHRVDWLVHTLTTEFYSIYWFHKYTEECGLLRNHIEEFLPTNSWYRALQISDLDVLLDEEDLHLSKVVSQSDGSLVYTIWNPGSEFSICDCPWSRLGNLCEHVIKVGIICRNRGQVSRSSSACQIYL</sequence>
<dbReference type="Proteomes" id="UP000228380">
    <property type="component" value="Chromosome 11"/>
</dbReference>
<gene>
    <name evidence="4 5" type="primary">LOC103720796</name>
</gene>
<dbReference type="PANTHER" id="PTHR33977">
    <property type="entry name" value="ZINC ION BINDING PROTEIN"/>
    <property type="match status" value="1"/>
</dbReference>
<evidence type="ECO:0000259" key="2">
    <source>
        <dbReference type="PROSITE" id="PS50966"/>
    </source>
</evidence>
<dbReference type="PROSITE" id="PS50966">
    <property type="entry name" value="ZF_SWIM"/>
    <property type="match status" value="1"/>
</dbReference>
<keyword evidence="1" id="KW-0863">Zinc-finger</keyword>